<dbReference type="InterPro" id="IPR036249">
    <property type="entry name" value="Thioredoxin-like_sf"/>
</dbReference>
<sequence>MMTRLALLGVCIAVAFCVAFVLRRRQPDAPTQASFEIPSQLDRSDFESPATPWLVVVFTSATCGTCADVATKANVLLSHDVAVQCVDFTEHPALHKKYNIEAVPTLVMANHDGVVLKGFLGPMKAQDMWAAMAECRDPGSVPESCSQHEHP</sequence>
<gene>
    <name evidence="2" type="ORF">UFOPK4057_00301</name>
</gene>
<protein>
    <submittedName>
        <fullName evidence="2">Unannotated protein</fullName>
    </submittedName>
</protein>
<dbReference type="AlphaFoldDB" id="A0A6J7P6J6"/>
<dbReference type="CDD" id="cd02947">
    <property type="entry name" value="TRX_family"/>
    <property type="match status" value="1"/>
</dbReference>
<organism evidence="2">
    <name type="scientific">freshwater metagenome</name>
    <dbReference type="NCBI Taxonomy" id="449393"/>
    <lineage>
        <taxon>unclassified sequences</taxon>
        <taxon>metagenomes</taxon>
        <taxon>ecological metagenomes</taxon>
    </lineage>
</organism>
<accession>A0A6J7P6J6</accession>
<dbReference type="InterPro" id="IPR013766">
    <property type="entry name" value="Thioredoxin_domain"/>
</dbReference>
<feature type="domain" description="Thioredoxin" evidence="1">
    <location>
        <begin position="53"/>
        <end position="132"/>
    </location>
</feature>
<evidence type="ECO:0000313" key="2">
    <source>
        <dbReference type="EMBL" id="CAB5000947.1"/>
    </source>
</evidence>
<name>A0A6J7P6J6_9ZZZZ</name>
<dbReference type="Gene3D" id="3.40.30.10">
    <property type="entry name" value="Glutaredoxin"/>
    <property type="match status" value="1"/>
</dbReference>
<dbReference type="EMBL" id="CAFBPC010000048">
    <property type="protein sequence ID" value="CAB5000947.1"/>
    <property type="molecule type" value="Genomic_DNA"/>
</dbReference>
<dbReference type="SUPFAM" id="SSF52833">
    <property type="entry name" value="Thioredoxin-like"/>
    <property type="match status" value="1"/>
</dbReference>
<dbReference type="Pfam" id="PF00085">
    <property type="entry name" value="Thioredoxin"/>
    <property type="match status" value="1"/>
</dbReference>
<reference evidence="2" key="1">
    <citation type="submission" date="2020-05" db="EMBL/GenBank/DDBJ databases">
        <authorList>
            <person name="Chiriac C."/>
            <person name="Salcher M."/>
            <person name="Ghai R."/>
            <person name="Kavagutti S V."/>
        </authorList>
    </citation>
    <scope>NUCLEOTIDE SEQUENCE</scope>
</reference>
<evidence type="ECO:0000259" key="1">
    <source>
        <dbReference type="Pfam" id="PF00085"/>
    </source>
</evidence>
<proteinExistence type="predicted"/>